<dbReference type="KEGG" id="aalt:CC77DRAFT_403554"/>
<dbReference type="RefSeq" id="XP_018381817.1">
    <property type="nucleotide sequence ID" value="XM_018531567.1"/>
</dbReference>
<dbReference type="VEuPathDB" id="FungiDB:CC77DRAFT_403554"/>
<sequence length="298" mass="33486">MDVNADTDGLVRALLRLDEADRSNIVEHLPPRKVKNAFLLLLREIAGLPGTSDIATFGELANPTLLLIVLQEQPVAYAPLAMHPVPAQELVTTSNKRSISTAIADDSKRARIDATVAQNAKQSAAQVLVKEEEEIIEITSEAEDAEAETNVQSKAKDIREPADLKMYLRIPSLSGSDMWKDMDDLPSQVRAELERRFKKTWSSTEEKARKYAELTHDVAKYVTGGCCVYSLLVRGGPGPIDCSRGGRFQETANRRCIREHQPCAHFARFNNQYIICLVPLPERLRKGQRWTQMSYWIR</sequence>
<evidence type="ECO:0000313" key="2">
    <source>
        <dbReference type="Proteomes" id="UP000077248"/>
    </source>
</evidence>
<dbReference type="OMA" id="RRCIREH"/>
<dbReference type="GeneID" id="29117161"/>
<proteinExistence type="predicted"/>
<keyword evidence="2" id="KW-1185">Reference proteome</keyword>
<evidence type="ECO:0000313" key="1">
    <source>
        <dbReference type="EMBL" id="OAG16396.1"/>
    </source>
</evidence>
<reference evidence="1 2" key="1">
    <citation type="submission" date="2016-05" db="EMBL/GenBank/DDBJ databases">
        <title>Comparative analysis of secretome profiles of manganese(II)-oxidizing ascomycete fungi.</title>
        <authorList>
            <consortium name="DOE Joint Genome Institute"/>
            <person name="Zeiner C.A."/>
            <person name="Purvine S.O."/>
            <person name="Zink E.M."/>
            <person name="Wu S."/>
            <person name="Pasa-Tolic L."/>
            <person name="Chaput D.L."/>
            <person name="Haridas S."/>
            <person name="Grigoriev I.V."/>
            <person name="Santelli C.M."/>
            <person name="Hansel C.M."/>
        </authorList>
    </citation>
    <scope>NUCLEOTIDE SEQUENCE [LARGE SCALE GENOMIC DNA]</scope>
    <source>
        <strain evidence="1 2">SRC1lrK2f</strain>
    </source>
</reference>
<dbReference type="Proteomes" id="UP000077248">
    <property type="component" value="Unassembled WGS sequence"/>
</dbReference>
<dbReference type="EMBL" id="KV441490">
    <property type="protein sequence ID" value="OAG16396.1"/>
    <property type="molecule type" value="Genomic_DNA"/>
</dbReference>
<accession>A0A177DA42</accession>
<protein>
    <submittedName>
        <fullName evidence="1">Uncharacterized protein</fullName>
    </submittedName>
</protein>
<dbReference type="AlphaFoldDB" id="A0A177DA42"/>
<organism evidence="1 2">
    <name type="scientific">Alternaria alternata</name>
    <name type="common">Alternaria rot fungus</name>
    <name type="synonym">Torula alternata</name>
    <dbReference type="NCBI Taxonomy" id="5599"/>
    <lineage>
        <taxon>Eukaryota</taxon>
        <taxon>Fungi</taxon>
        <taxon>Dikarya</taxon>
        <taxon>Ascomycota</taxon>
        <taxon>Pezizomycotina</taxon>
        <taxon>Dothideomycetes</taxon>
        <taxon>Pleosporomycetidae</taxon>
        <taxon>Pleosporales</taxon>
        <taxon>Pleosporineae</taxon>
        <taxon>Pleosporaceae</taxon>
        <taxon>Alternaria</taxon>
        <taxon>Alternaria sect. Alternaria</taxon>
        <taxon>Alternaria alternata complex</taxon>
    </lineage>
</organism>
<name>A0A177DA42_ALTAL</name>
<gene>
    <name evidence="1" type="ORF">CC77DRAFT_403554</name>
</gene>